<dbReference type="PANTHER" id="PTHR30408">
    <property type="entry name" value="TYPE-1 RESTRICTION ENZYME ECOKI SPECIFICITY PROTEIN"/>
    <property type="match status" value="1"/>
</dbReference>
<dbReference type="Gene3D" id="3.90.220.20">
    <property type="entry name" value="DNA methylase specificity domains"/>
    <property type="match status" value="1"/>
</dbReference>
<keyword evidence="1" id="KW-0680">Restriction system</keyword>
<dbReference type="GO" id="GO:0003677">
    <property type="term" value="F:DNA binding"/>
    <property type="evidence" value="ECO:0007669"/>
    <property type="project" value="UniProtKB-KW"/>
</dbReference>
<evidence type="ECO:0000313" key="4">
    <source>
        <dbReference type="Proteomes" id="UP000070612"/>
    </source>
</evidence>
<dbReference type="GO" id="GO:0009307">
    <property type="term" value="P:DNA restriction-modification system"/>
    <property type="evidence" value="ECO:0007669"/>
    <property type="project" value="UniProtKB-KW"/>
</dbReference>
<dbReference type="EMBL" id="LGTW01000009">
    <property type="protein sequence ID" value="KWX23283.1"/>
    <property type="molecule type" value="Genomic_DNA"/>
</dbReference>
<protein>
    <recommendedName>
        <fullName evidence="5">Type I restriction modification DNA specificity domain-containing protein</fullName>
    </recommendedName>
</protein>
<evidence type="ECO:0000313" key="3">
    <source>
        <dbReference type="EMBL" id="KWX23283.1"/>
    </source>
</evidence>
<name>A0A132PLW3_9MYCO</name>
<sequence length="409" mass="44717">MKANVTRRSEFGTDSLTRLDAEYVDPDDLAHERALVDGLRARSLIDLASPYTGTVVNNSLQDSGSMFRYIDIDSIDTQDGMAYCDELQFGKRPSRAKYVVEENDILVSNVRPNRGAVTLVTPRLAGSIASSGFTLVRPNASDANVALSLYAYIRTHSARRQLIRRNRGSMYPAVLPRDVFDIVIPDVQHIAALHNAAEQVMVAVQLQDQFFKALEAVEAYLASFLQPFGSPPSPLDSTRDGKPDVTIVGRSAALRDSERIDAEFFRREYVEFHTALRDAGPVFELGGHYDVFTPHLTRGAEPTPTFKQSALTNAGVNWTSVLSEPGNGKVSTVREGDILLACTAHEIAYVARKVDLVRDMPASLAINQAVGELAVIRPKTSKPAGLHSSYVAAFLRHRSPRSGSSPCSA</sequence>
<evidence type="ECO:0000256" key="2">
    <source>
        <dbReference type="ARBA" id="ARBA00023125"/>
    </source>
</evidence>
<dbReference type="PANTHER" id="PTHR30408:SF13">
    <property type="entry name" value="TYPE I RESTRICTION ENZYME HINDI SPECIFICITY SUBUNIT"/>
    <property type="match status" value="1"/>
</dbReference>
<dbReference type="AlphaFoldDB" id="A0A132PLW3"/>
<dbReference type="SUPFAM" id="SSF116734">
    <property type="entry name" value="DNA methylase specificity domain"/>
    <property type="match status" value="1"/>
</dbReference>
<organism evidence="3 4">
    <name type="scientific">Mycolicibacterium wolinskyi</name>
    <dbReference type="NCBI Taxonomy" id="59750"/>
    <lineage>
        <taxon>Bacteria</taxon>
        <taxon>Bacillati</taxon>
        <taxon>Actinomycetota</taxon>
        <taxon>Actinomycetes</taxon>
        <taxon>Mycobacteriales</taxon>
        <taxon>Mycobacteriaceae</taxon>
        <taxon>Mycolicibacterium</taxon>
    </lineage>
</organism>
<evidence type="ECO:0000256" key="1">
    <source>
        <dbReference type="ARBA" id="ARBA00022747"/>
    </source>
</evidence>
<comment type="caution">
    <text evidence="3">The sequence shown here is derived from an EMBL/GenBank/DDBJ whole genome shotgun (WGS) entry which is preliminary data.</text>
</comment>
<accession>A0A132PLW3</accession>
<dbReference type="Proteomes" id="UP000070612">
    <property type="component" value="Unassembled WGS sequence"/>
</dbReference>
<evidence type="ECO:0008006" key="5">
    <source>
        <dbReference type="Google" id="ProtNLM"/>
    </source>
</evidence>
<dbReference type="InterPro" id="IPR052021">
    <property type="entry name" value="Type-I_RS_S_subunit"/>
</dbReference>
<keyword evidence="4" id="KW-1185">Reference proteome</keyword>
<dbReference type="InterPro" id="IPR044946">
    <property type="entry name" value="Restrct_endonuc_typeI_TRD_sf"/>
</dbReference>
<reference evidence="3 4" key="1">
    <citation type="submission" date="2015-07" db="EMBL/GenBank/DDBJ databases">
        <title>A draft genome sequence of Mycobacterium wolinskyi.</title>
        <authorList>
            <person name="de Man T.J."/>
            <person name="Perry K.A."/>
            <person name="Coulliette A.D."/>
            <person name="Jensen B."/>
            <person name="Toney N.C."/>
            <person name="Limbago B.M."/>
            <person name="Noble-Wang J."/>
        </authorList>
    </citation>
    <scope>NUCLEOTIDE SEQUENCE [LARGE SCALE GENOMIC DNA]</scope>
    <source>
        <strain evidence="3 4">CDC_01</strain>
    </source>
</reference>
<gene>
    <name evidence="3" type="ORF">AFM11_15845</name>
</gene>
<dbReference type="PATRIC" id="fig|59750.3.peg.7294"/>
<dbReference type="RefSeq" id="WP_067850370.1">
    <property type="nucleotide sequence ID" value="NZ_LGTW01000009.1"/>
</dbReference>
<dbReference type="REBASE" id="146318">
    <property type="entry name" value="S.MwoCDC01ORF15840P"/>
</dbReference>
<proteinExistence type="predicted"/>
<keyword evidence="2" id="KW-0238">DNA-binding</keyword>